<dbReference type="Proteomes" id="UP000522688">
    <property type="component" value="Unassembled WGS sequence"/>
</dbReference>
<comment type="caution">
    <text evidence="3">The sequence shown here is derived from an EMBL/GenBank/DDBJ whole genome shotgun (WGS) entry which is preliminary data.</text>
</comment>
<reference evidence="3 5" key="2">
    <citation type="submission" date="2020-07" db="EMBL/GenBank/DDBJ databases">
        <title>Sequencing the genomes of 1000 actinobacteria strains.</title>
        <authorList>
            <person name="Klenk H.-P."/>
        </authorList>
    </citation>
    <scope>NUCLEOTIDE SEQUENCE [LARGE SCALE GENOMIC DNA]</scope>
    <source>
        <strain evidence="3 5">DSM 10309</strain>
    </source>
</reference>
<dbReference type="GO" id="GO:0042602">
    <property type="term" value="F:riboflavin reductase (NADPH) activity"/>
    <property type="evidence" value="ECO:0007669"/>
    <property type="project" value="TreeGrafter"/>
</dbReference>
<dbReference type="PANTHER" id="PTHR43355">
    <property type="entry name" value="FLAVIN REDUCTASE (NADPH)"/>
    <property type="match status" value="1"/>
</dbReference>
<name>A0A7W3PJI5_9MICO</name>
<protein>
    <submittedName>
        <fullName evidence="2">NAD-dependent epimerase</fullName>
    </submittedName>
    <submittedName>
        <fullName evidence="3">Uncharacterized protein YbjT (DUF2867 family)</fullName>
    </submittedName>
</protein>
<dbReference type="EMBL" id="JACGWW010000002">
    <property type="protein sequence ID" value="MBA8813986.1"/>
    <property type="molecule type" value="Genomic_DNA"/>
</dbReference>
<proteinExistence type="predicted"/>
<sequence>MKVLLLGATGGVGSHLLRAALAAGHEVRVLVRDATALDVTEGVDIVIGDATTVSHVAEAVRGQEAVLNAIGSRNLRSPIEVDVGRVLLSAMTAAGVGRLIVCSAFGVGDSERDAGVLQRMFFHTVLGRVYAAKEIADAEVRGSDLDWTLVYPTRLTDDAATGQLAVGERLPEGAGVHVARSDVARFMLAQLGADTWSRQTVVVTGAVG</sequence>
<gene>
    <name evidence="3" type="ORF">FB463_002235</name>
    <name evidence="2" type="ORF">FFA01_09420</name>
</gene>
<dbReference type="InterPro" id="IPR016040">
    <property type="entry name" value="NAD(P)-bd_dom"/>
</dbReference>
<organism evidence="3 5">
    <name type="scientific">Frigoribacterium faeni</name>
    <dbReference type="NCBI Taxonomy" id="145483"/>
    <lineage>
        <taxon>Bacteria</taxon>
        <taxon>Bacillati</taxon>
        <taxon>Actinomycetota</taxon>
        <taxon>Actinomycetes</taxon>
        <taxon>Micrococcales</taxon>
        <taxon>Microbacteriaceae</taxon>
        <taxon>Frigoribacterium</taxon>
    </lineage>
</organism>
<evidence type="ECO:0000259" key="1">
    <source>
        <dbReference type="Pfam" id="PF13460"/>
    </source>
</evidence>
<reference evidence="2 4" key="1">
    <citation type="submission" date="2019-07" db="EMBL/GenBank/DDBJ databases">
        <title>Whole genome shotgun sequence of Frigoribacterium faeni NBRC 103066.</title>
        <authorList>
            <person name="Hosoyama A."/>
            <person name="Uohara A."/>
            <person name="Ohji S."/>
            <person name="Ichikawa N."/>
        </authorList>
    </citation>
    <scope>NUCLEOTIDE SEQUENCE [LARGE SCALE GENOMIC DNA]</scope>
    <source>
        <strain evidence="2 4">NBRC 103066</strain>
    </source>
</reference>
<dbReference type="AlphaFoldDB" id="A0A7W3PJI5"/>
<accession>A0A7W3PJI5</accession>
<dbReference type="PANTHER" id="PTHR43355:SF2">
    <property type="entry name" value="FLAVIN REDUCTASE (NADPH)"/>
    <property type="match status" value="1"/>
</dbReference>
<dbReference type="Pfam" id="PF13460">
    <property type="entry name" value="NAD_binding_10"/>
    <property type="match status" value="1"/>
</dbReference>
<evidence type="ECO:0000313" key="5">
    <source>
        <dbReference type="Proteomes" id="UP000522688"/>
    </source>
</evidence>
<dbReference type="InterPro" id="IPR051606">
    <property type="entry name" value="Polyketide_Oxido-like"/>
</dbReference>
<keyword evidence="4" id="KW-1185">Reference proteome</keyword>
<dbReference type="EMBL" id="BJUV01000006">
    <property type="protein sequence ID" value="GEK82633.1"/>
    <property type="molecule type" value="Genomic_DNA"/>
</dbReference>
<feature type="domain" description="NAD(P)-binding" evidence="1">
    <location>
        <begin position="7"/>
        <end position="191"/>
    </location>
</feature>
<evidence type="ECO:0000313" key="3">
    <source>
        <dbReference type="EMBL" id="MBA8813986.1"/>
    </source>
</evidence>
<dbReference type="GO" id="GO:0004074">
    <property type="term" value="F:biliverdin reductase [NAD(P)H] activity"/>
    <property type="evidence" value="ECO:0007669"/>
    <property type="project" value="TreeGrafter"/>
</dbReference>
<dbReference type="SUPFAM" id="SSF51735">
    <property type="entry name" value="NAD(P)-binding Rossmann-fold domains"/>
    <property type="match status" value="1"/>
</dbReference>
<evidence type="ECO:0000313" key="2">
    <source>
        <dbReference type="EMBL" id="GEK82633.1"/>
    </source>
</evidence>
<dbReference type="RefSeq" id="WP_167627284.1">
    <property type="nucleotide sequence ID" value="NZ_BAAAHR010000003.1"/>
</dbReference>
<evidence type="ECO:0000313" key="4">
    <source>
        <dbReference type="Proteomes" id="UP000321154"/>
    </source>
</evidence>
<dbReference type="InterPro" id="IPR036291">
    <property type="entry name" value="NAD(P)-bd_dom_sf"/>
</dbReference>
<dbReference type="Proteomes" id="UP000321154">
    <property type="component" value="Unassembled WGS sequence"/>
</dbReference>
<dbReference type="Gene3D" id="3.40.50.720">
    <property type="entry name" value="NAD(P)-binding Rossmann-like Domain"/>
    <property type="match status" value="1"/>
</dbReference>